<dbReference type="AlphaFoldDB" id="A0A449AZU0"/>
<dbReference type="GO" id="GO:0032259">
    <property type="term" value="P:methylation"/>
    <property type="evidence" value="ECO:0007669"/>
    <property type="project" value="UniProtKB-KW"/>
</dbReference>
<dbReference type="Proteomes" id="UP000289862">
    <property type="component" value="Chromosome"/>
</dbReference>
<dbReference type="GO" id="GO:0006396">
    <property type="term" value="P:RNA processing"/>
    <property type="evidence" value="ECO:0007669"/>
    <property type="project" value="InterPro"/>
</dbReference>
<dbReference type="EMBL" id="LR215031">
    <property type="protein sequence ID" value="VEU72995.1"/>
    <property type="molecule type" value="Genomic_DNA"/>
</dbReference>
<proteinExistence type="predicted"/>
<gene>
    <name evidence="4" type="primary">trmH</name>
    <name evidence="4" type="ORF">NCTC10186_00482</name>
</gene>
<reference evidence="4 5" key="1">
    <citation type="submission" date="2019-01" db="EMBL/GenBank/DDBJ databases">
        <authorList>
            <consortium name="Pathogen Informatics"/>
        </authorList>
    </citation>
    <scope>NUCLEOTIDE SEQUENCE [LARGE SCALE GENOMIC DNA]</scope>
    <source>
        <strain evidence="4 5">NCTC10186</strain>
    </source>
</reference>
<dbReference type="InterPro" id="IPR029026">
    <property type="entry name" value="tRNA_m1G_MTases_N"/>
</dbReference>
<evidence type="ECO:0000256" key="1">
    <source>
        <dbReference type="ARBA" id="ARBA00022603"/>
    </source>
</evidence>
<feature type="domain" description="tRNA/rRNA methyltransferase SpoU type" evidence="3">
    <location>
        <begin position="4"/>
        <end position="87"/>
    </location>
</feature>
<dbReference type="InterPro" id="IPR029028">
    <property type="entry name" value="Alpha/beta_knot_MTases"/>
</dbReference>
<dbReference type="SUPFAM" id="SSF75217">
    <property type="entry name" value="alpha/beta knot"/>
    <property type="match status" value="1"/>
</dbReference>
<accession>A0A449AZU0</accession>
<dbReference type="PANTHER" id="PTHR46429">
    <property type="entry name" value="23S RRNA (GUANOSINE-2'-O-)-METHYLTRANSFERASE RLMB"/>
    <property type="match status" value="1"/>
</dbReference>
<evidence type="ECO:0000313" key="4">
    <source>
        <dbReference type="EMBL" id="VEU72995.1"/>
    </source>
</evidence>
<dbReference type="GO" id="GO:0141100">
    <property type="term" value="F:tRNA (guanine(18)-2'-O)-methyltransferase activity"/>
    <property type="evidence" value="ECO:0007669"/>
    <property type="project" value="UniProtKB-EC"/>
</dbReference>
<dbReference type="InterPro" id="IPR001537">
    <property type="entry name" value="SpoU_MeTrfase"/>
</dbReference>
<dbReference type="EC" id="2.1.1.34" evidence="4"/>
<evidence type="ECO:0000256" key="2">
    <source>
        <dbReference type="ARBA" id="ARBA00022679"/>
    </source>
</evidence>
<dbReference type="Pfam" id="PF00588">
    <property type="entry name" value="SpoU_methylase"/>
    <property type="match status" value="1"/>
</dbReference>
<protein>
    <submittedName>
        <fullName evidence="4">tRNA/rRNA methyltransferase</fullName>
        <ecNumber evidence="4">2.1.1.34</ecNumber>
    </submittedName>
</protein>
<dbReference type="KEGG" id="mgal:NCTC10186_00482"/>
<evidence type="ECO:0000259" key="3">
    <source>
        <dbReference type="Pfam" id="PF00588"/>
    </source>
</evidence>
<dbReference type="PANTHER" id="PTHR46429:SF2">
    <property type="entry name" value="TRNA_RRNA METHYLTRANSFERASE"/>
    <property type="match status" value="1"/>
</dbReference>
<keyword evidence="2 4" id="KW-0808">Transferase</keyword>
<name>A0A449AZU0_9BACT</name>
<keyword evidence="5" id="KW-1185">Reference proteome</keyword>
<dbReference type="Gene3D" id="3.40.1280.10">
    <property type="match status" value="1"/>
</dbReference>
<organism evidence="4 5">
    <name type="scientific">Mycoplasmopsis gallopavonis</name>
    <dbReference type="NCBI Taxonomy" id="76629"/>
    <lineage>
        <taxon>Bacteria</taxon>
        <taxon>Bacillati</taxon>
        <taxon>Mycoplasmatota</taxon>
        <taxon>Mycoplasmoidales</taxon>
        <taxon>Metamycoplasmataceae</taxon>
        <taxon>Mycoplasmopsis</taxon>
    </lineage>
</organism>
<keyword evidence="1 4" id="KW-0489">Methyltransferase</keyword>
<dbReference type="GO" id="GO:0005829">
    <property type="term" value="C:cytosol"/>
    <property type="evidence" value="ECO:0007669"/>
    <property type="project" value="TreeGrafter"/>
</dbReference>
<dbReference type="InterPro" id="IPR004441">
    <property type="entry name" value="rRNA_MeTrfase_TrmH"/>
</dbReference>
<dbReference type="GO" id="GO:0003723">
    <property type="term" value="F:RNA binding"/>
    <property type="evidence" value="ECO:0007669"/>
    <property type="project" value="InterPro"/>
</dbReference>
<sequence>MNLILSNNLKVNLETLKESNFQVYETLLDPQAQKLNDVVFPKNKIVVVVGNEGQGISKELWDLADVKVYIPISFESLNVACATAIVLDKIRNR</sequence>
<evidence type="ECO:0000313" key="5">
    <source>
        <dbReference type="Proteomes" id="UP000289862"/>
    </source>
</evidence>